<name>U3AZ79_9VIBR</name>
<dbReference type="GO" id="GO:0043190">
    <property type="term" value="C:ATP-binding cassette (ABC) transporter complex"/>
    <property type="evidence" value="ECO:0007669"/>
    <property type="project" value="InterPro"/>
</dbReference>
<feature type="signal peptide" evidence="1">
    <location>
        <begin position="1"/>
        <end position="28"/>
    </location>
</feature>
<dbReference type="SUPFAM" id="SSF53850">
    <property type="entry name" value="Periplasmic binding protein-like II"/>
    <property type="match status" value="1"/>
</dbReference>
<protein>
    <submittedName>
        <fullName evidence="3">Putative peptide ABC transporter substrate-binding protein</fullName>
    </submittedName>
</protein>
<organism evidence="3 4">
    <name type="scientific">Vibrio ezurae NBRC 102218</name>
    <dbReference type="NCBI Taxonomy" id="1219080"/>
    <lineage>
        <taxon>Bacteria</taxon>
        <taxon>Pseudomonadati</taxon>
        <taxon>Pseudomonadota</taxon>
        <taxon>Gammaproteobacteria</taxon>
        <taxon>Vibrionales</taxon>
        <taxon>Vibrionaceae</taxon>
        <taxon>Vibrio</taxon>
    </lineage>
</organism>
<sequence>MNLNTRKLSTLLVALLGTTLLAPVYADAATAAAQAPQHTSAQQAKQTPQLPKDLKWISNSDLPLFASPNAKRGGTLNLYVPSYPLTMRTIGPDANTAFRSYLLDGHPNLLGIHPNTLQPYPELAEQWAFGKDNKTMYFRLDPKAKWSDGVPITADDYAFLFEYVTNKNVHAPFYNNYYTKKVTGLTIYDKYTIALHSSDALPEAQLIDRINLQPKPRHFFKHGIGKNYIREYNWKAEPTTGAFYVSALKKGRTVELSHVKDWWGYHNRYLKNRFNVDKIRFSVIRDPDLAYRYFEKGELDVFNINSQKLWFDKTNSEPFRKGYIVKSMVNNEVSMGPAGLFLNMVDPVLKNAELREGVAYATNFDSVIKHVRHGEARRQNGFGTLVGAYSTPKNIGVKPFSPVEAKKHFAKAGYTKLGSDGLLYNAKGQPLQVTLTYLSPRSTADVIILKEQAKKAGLDIELKLVDSSTGFKSLLEKKFQMAYLSMSSSLYPAYRQYFHSSNVVPQTNNFFSFADPEMDKLIKKFDEASTVEEQVKQSNKIQRMVMASNCFIPGTVSQFARAAHWRYVRLPEKVGTAQSRYLFDESTLDLGLMWIDTDMKRDVLAAKSEGRTFPKITHLSTQVIGQ</sequence>
<comment type="caution">
    <text evidence="3">The sequence shown here is derived from an EMBL/GenBank/DDBJ whole genome shotgun (WGS) entry which is preliminary data.</text>
</comment>
<accession>U3AZ79</accession>
<evidence type="ECO:0000313" key="4">
    <source>
        <dbReference type="Proteomes" id="UP000016562"/>
    </source>
</evidence>
<dbReference type="Gene3D" id="3.40.190.10">
    <property type="entry name" value="Periplasmic binding protein-like II"/>
    <property type="match status" value="1"/>
</dbReference>
<feature type="chain" id="PRO_5004639853" evidence="1">
    <location>
        <begin position="29"/>
        <end position="626"/>
    </location>
</feature>
<reference evidence="3 4" key="1">
    <citation type="submission" date="2013-09" db="EMBL/GenBank/DDBJ databases">
        <title>Whole genome shotgun sequence of Vibrio ezurae NBRC 102218.</title>
        <authorList>
            <person name="Yoshida I."/>
            <person name="Hosoyama A."/>
            <person name="Numata M."/>
            <person name="Hashimoto M."/>
            <person name="Hosoyama Y."/>
            <person name="Tsuchikane K."/>
            <person name="Noguchi M."/>
            <person name="Hirakata S."/>
            <person name="Ichikawa N."/>
            <person name="Ohji S."/>
            <person name="Yamazoe A."/>
            <person name="Fujita N."/>
        </authorList>
    </citation>
    <scope>NUCLEOTIDE SEQUENCE [LARGE SCALE GENOMIC DNA]</scope>
    <source>
        <strain evidence="3 4">NBRC 102218</strain>
    </source>
</reference>
<proteinExistence type="predicted"/>
<keyword evidence="4" id="KW-1185">Reference proteome</keyword>
<dbReference type="GO" id="GO:1904680">
    <property type="term" value="F:peptide transmembrane transporter activity"/>
    <property type="evidence" value="ECO:0007669"/>
    <property type="project" value="TreeGrafter"/>
</dbReference>
<dbReference type="InterPro" id="IPR030678">
    <property type="entry name" value="Peptide/Ni-bd"/>
</dbReference>
<dbReference type="GO" id="GO:0015833">
    <property type="term" value="P:peptide transport"/>
    <property type="evidence" value="ECO:0007669"/>
    <property type="project" value="TreeGrafter"/>
</dbReference>
<feature type="domain" description="Solute-binding protein family 5" evidence="2">
    <location>
        <begin position="118"/>
        <end position="494"/>
    </location>
</feature>
<dbReference type="PANTHER" id="PTHR30290">
    <property type="entry name" value="PERIPLASMIC BINDING COMPONENT OF ABC TRANSPORTER"/>
    <property type="match status" value="1"/>
</dbReference>
<evidence type="ECO:0000259" key="2">
    <source>
        <dbReference type="Pfam" id="PF00496"/>
    </source>
</evidence>
<dbReference type="InterPro" id="IPR000914">
    <property type="entry name" value="SBP_5_dom"/>
</dbReference>
<keyword evidence="1" id="KW-0732">Signal</keyword>
<dbReference type="STRING" id="1219080.VEZ01S_08_00860"/>
<gene>
    <name evidence="3" type="ORF">VEZ01S_08_00860</name>
</gene>
<dbReference type="Proteomes" id="UP000016562">
    <property type="component" value="Unassembled WGS sequence"/>
</dbReference>
<dbReference type="InterPro" id="IPR039424">
    <property type="entry name" value="SBP_5"/>
</dbReference>
<dbReference type="OrthoDB" id="9801912at2"/>
<dbReference type="EMBL" id="BATM01000008">
    <property type="protein sequence ID" value="GAD79050.1"/>
    <property type="molecule type" value="Genomic_DNA"/>
</dbReference>
<dbReference type="GO" id="GO:0030288">
    <property type="term" value="C:outer membrane-bounded periplasmic space"/>
    <property type="evidence" value="ECO:0007669"/>
    <property type="project" value="UniProtKB-ARBA"/>
</dbReference>
<dbReference type="RefSeq" id="WP_021712761.1">
    <property type="nucleotide sequence ID" value="NZ_BATM01000008.1"/>
</dbReference>
<dbReference type="eggNOG" id="COG4166">
    <property type="taxonomic scope" value="Bacteria"/>
</dbReference>
<dbReference type="CDD" id="cd08497">
    <property type="entry name" value="MbnE-like"/>
    <property type="match status" value="1"/>
</dbReference>
<dbReference type="AlphaFoldDB" id="U3AZ79"/>
<evidence type="ECO:0000256" key="1">
    <source>
        <dbReference type="SAM" id="SignalP"/>
    </source>
</evidence>
<dbReference type="Pfam" id="PF00496">
    <property type="entry name" value="SBP_bac_5"/>
    <property type="match status" value="1"/>
</dbReference>
<evidence type="ECO:0000313" key="3">
    <source>
        <dbReference type="EMBL" id="GAD79050.1"/>
    </source>
</evidence>
<dbReference type="Gene3D" id="3.10.105.10">
    <property type="entry name" value="Dipeptide-binding Protein, Domain 3"/>
    <property type="match status" value="1"/>
</dbReference>
<dbReference type="PIRSF" id="PIRSF002741">
    <property type="entry name" value="MppA"/>
    <property type="match status" value="1"/>
</dbReference>